<dbReference type="Gene3D" id="3.30.870.10">
    <property type="entry name" value="Endonuclease Chain A"/>
    <property type="match status" value="1"/>
</dbReference>
<dbReference type="SMART" id="SM00155">
    <property type="entry name" value="PLDc"/>
    <property type="match status" value="1"/>
</dbReference>
<dbReference type="GO" id="GO:0004630">
    <property type="term" value="F:phospholipase D activity"/>
    <property type="evidence" value="ECO:0007669"/>
    <property type="project" value="UniProtKB-EC"/>
</dbReference>
<dbReference type="RefSeq" id="WP_181452694.1">
    <property type="nucleotide sequence ID" value="NZ_QKTX01000031.1"/>
</dbReference>
<dbReference type="PANTHER" id="PTHR43856:SF1">
    <property type="entry name" value="MITOCHONDRIAL CARDIOLIPIN HYDROLASE"/>
    <property type="match status" value="1"/>
</dbReference>
<proteinExistence type="inferred from homology"/>
<dbReference type="GO" id="GO:0016891">
    <property type="term" value="F:RNA endonuclease activity producing 5'-phosphomonoesters, hydrolytic mechanism"/>
    <property type="evidence" value="ECO:0007669"/>
    <property type="project" value="TreeGrafter"/>
</dbReference>
<organism evidence="8 9">
    <name type="scientific">Algoriphagus aquaeductus</name>
    <dbReference type="NCBI Taxonomy" id="475299"/>
    <lineage>
        <taxon>Bacteria</taxon>
        <taxon>Pseudomonadati</taxon>
        <taxon>Bacteroidota</taxon>
        <taxon>Cytophagia</taxon>
        <taxon>Cytophagales</taxon>
        <taxon>Cyclobacteriaceae</taxon>
        <taxon>Algoriphagus</taxon>
    </lineage>
</organism>
<reference evidence="8 9" key="1">
    <citation type="submission" date="2018-06" db="EMBL/GenBank/DDBJ databases">
        <title>Genomic Encyclopedia of Archaeal and Bacterial Type Strains, Phase II (KMG-II): from individual species to whole genera.</title>
        <authorList>
            <person name="Goeker M."/>
        </authorList>
    </citation>
    <scope>NUCLEOTIDE SEQUENCE [LARGE SCALE GENOMIC DNA]</scope>
    <source>
        <strain evidence="8 9">T4</strain>
    </source>
</reference>
<name>A0A326RLR8_9BACT</name>
<dbReference type="SUPFAM" id="SSF56024">
    <property type="entry name" value="Phospholipase D/nuclease"/>
    <property type="match status" value="1"/>
</dbReference>
<dbReference type="InterPro" id="IPR051406">
    <property type="entry name" value="PLD_domain"/>
</dbReference>
<dbReference type="InterPro" id="IPR001736">
    <property type="entry name" value="PLipase_D/transphosphatidylase"/>
</dbReference>
<dbReference type="CDD" id="cd09174">
    <property type="entry name" value="PLDc_Nuc_like_unchar2"/>
    <property type="match status" value="1"/>
</dbReference>
<evidence type="ECO:0000256" key="6">
    <source>
        <dbReference type="ARBA" id="ARBA00023098"/>
    </source>
</evidence>
<accession>A0A326RLR8</accession>
<comment type="caution">
    <text evidence="8">The sequence shown here is derived from an EMBL/GenBank/DDBJ whole genome shotgun (WGS) entry which is preliminary data.</text>
</comment>
<keyword evidence="9" id="KW-1185">Reference proteome</keyword>
<dbReference type="InterPro" id="IPR025202">
    <property type="entry name" value="PLD-like_dom"/>
</dbReference>
<evidence type="ECO:0000259" key="7">
    <source>
        <dbReference type="PROSITE" id="PS50035"/>
    </source>
</evidence>
<keyword evidence="4" id="KW-0378">Hydrolase</keyword>
<feature type="domain" description="PLD phosphodiesterase" evidence="7">
    <location>
        <begin position="205"/>
        <end position="232"/>
    </location>
</feature>
<dbReference type="GO" id="GO:0016042">
    <property type="term" value="P:lipid catabolic process"/>
    <property type="evidence" value="ECO:0007669"/>
    <property type="project" value="UniProtKB-KW"/>
</dbReference>
<comment type="similarity">
    <text evidence="2">Belongs to the phospholipase D family.</text>
</comment>
<sequence>MKVTEYFIDNISPHIIGYGKGKDLVKLFNQFGFKDIYSSDKGGLPYIGKKNGQPPSKTEYVKDRLNRLSSKNDGSLRDLLNIVINKMPEIIDNIQGLLNDEGYVIEQNDGTYNIQGGVIMKAKPVINEAHFQEIQNRILTALDKAKISIWVVYAWLTNKTLYAKLLDKQNEGLDVRVAIFDDSINAKYGVDITMFHNHYFLKGTKGGIMHHKFCVIDNQVVITGSYNWSNNAEFRNDENVTVEHNPEQATNYSLEYRRLVK</sequence>
<protein>
    <recommendedName>
        <fullName evidence="3">phospholipase D</fullName>
        <ecNumber evidence="3">3.1.4.4</ecNumber>
    </recommendedName>
</protein>
<evidence type="ECO:0000313" key="8">
    <source>
        <dbReference type="EMBL" id="PZV75492.1"/>
    </source>
</evidence>
<dbReference type="GO" id="GO:0006793">
    <property type="term" value="P:phosphorus metabolic process"/>
    <property type="evidence" value="ECO:0007669"/>
    <property type="project" value="UniProtKB-ARBA"/>
</dbReference>
<dbReference type="Proteomes" id="UP000248917">
    <property type="component" value="Unassembled WGS sequence"/>
</dbReference>
<gene>
    <name evidence="8" type="ORF">CLV31_1315</name>
</gene>
<evidence type="ECO:0000256" key="1">
    <source>
        <dbReference type="ARBA" id="ARBA00000798"/>
    </source>
</evidence>
<evidence type="ECO:0000256" key="5">
    <source>
        <dbReference type="ARBA" id="ARBA00022963"/>
    </source>
</evidence>
<keyword evidence="5" id="KW-0442">Lipid degradation</keyword>
<dbReference type="EMBL" id="QKTX01000031">
    <property type="protein sequence ID" value="PZV75492.1"/>
    <property type="molecule type" value="Genomic_DNA"/>
</dbReference>
<dbReference type="Pfam" id="PF13091">
    <property type="entry name" value="PLDc_2"/>
    <property type="match status" value="1"/>
</dbReference>
<evidence type="ECO:0000256" key="4">
    <source>
        <dbReference type="ARBA" id="ARBA00022801"/>
    </source>
</evidence>
<comment type="catalytic activity">
    <reaction evidence="1">
        <text>a 1,2-diacyl-sn-glycero-3-phosphocholine + H2O = a 1,2-diacyl-sn-glycero-3-phosphate + choline + H(+)</text>
        <dbReference type="Rhea" id="RHEA:14445"/>
        <dbReference type="ChEBI" id="CHEBI:15354"/>
        <dbReference type="ChEBI" id="CHEBI:15377"/>
        <dbReference type="ChEBI" id="CHEBI:15378"/>
        <dbReference type="ChEBI" id="CHEBI:57643"/>
        <dbReference type="ChEBI" id="CHEBI:58608"/>
        <dbReference type="EC" id="3.1.4.4"/>
    </reaction>
</comment>
<evidence type="ECO:0000256" key="2">
    <source>
        <dbReference type="ARBA" id="ARBA00008664"/>
    </source>
</evidence>
<dbReference type="PANTHER" id="PTHR43856">
    <property type="entry name" value="CARDIOLIPIN HYDROLASE"/>
    <property type="match status" value="1"/>
</dbReference>
<dbReference type="AlphaFoldDB" id="A0A326RLR8"/>
<dbReference type="PROSITE" id="PS50035">
    <property type="entry name" value="PLD"/>
    <property type="match status" value="1"/>
</dbReference>
<evidence type="ECO:0000313" key="9">
    <source>
        <dbReference type="Proteomes" id="UP000248917"/>
    </source>
</evidence>
<dbReference type="EC" id="3.1.4.4" evidence="3"/>
<evidence type="ECO:0000256" key="3">
    <source>
        <dbReference type="ARBA" id="ARBA00012027"/>
    </source>
</evidence>
<keyword evidence="6" id="KW-0443">Lipid metabolism</keyword>